<accession>A0A319EDW4</accession>
<keyword evidence="7" id="KW-1185">Reference proteome</keyword>
<dbReference type="GO" id="GO:0050661">
    <property type="term" value="F:NADP binding"/>
    <property type="evidence" value="ECO:0007669"/>
    <property type="project" value="InterPro"/>
</dbReference>
<dbReference type="Pfam" id="PF00743">
    <property type="entry name" value="FMO-like"/>
    <property type="match status" value="1"/>
</dbReference>
<dbReference type="SUPFAM" id="SSF51905">
    <property type="entry name" value="FAD/NAD(P)-binding domain"/>
    <property type="match status" value="2"/>
</dbReference>
<keyword evidence="4" id="KW-0274">FAD</keyword>
<dbReference type="AlphaFoldDB" id="A0A319EDW4"/>
<evidence type="ECO:0000256" key="5">
    <source>
        <dbReference type="ARBA" id="ARBA00023002"/>
    </source>
</evidence>
<comment type="similarity">
    <text evidence="2">Belongs to the FAD-binding monooxygenase family.</text>
</comment>
<keyword evidence="3" id="KW-0285">Flavoprotein</keyword>
<dbReference type="GO" id="GO:0004499">
    <property type="term" value="F:N,N-dimethylaniline monooxygenase activity"/>
    <property type="evidence" value="ECO:0007669"/>
    <property type="project" value="InterPro"/>
</dbReference>
<dbReference type="GO" id="GO:0050660">
    <property type="term" value="F:flavin adenine dinucleotide binding"/>
    <property type="evidence" value="ECO:0007669"/>
    <property type="project" value="InterPro"/>
</dbReference>
<reference evidence="6 7" key="1">
    <citation type="submission" date="2018-02" db="EMBL/GenBank/DDBJ databases">
        <title>The genomes of Aspergillus section Nigri reveals drivers in fungal speciation.</title>
        <authorList>
            <consortium name="DOE Joint Genome Institute"/>
            <person name="Vesth T.C."/>
            <person name="Nybo J."/>
            <person name="Theobald S."/>
            <person name="Brandl J."/>
            <person name="Frisvad J.C."/>
            <person name="Nielsen K.F."/>
            <person name="Lyhne E.K."/>
            <person name="Kogle M.E."/>
            <person name="Kuo A."/>
            <person name="Riley R."/>
            <person name="Clum A."/>
            <person name="Nolan M."/>
            <person name="Lipzen A."/>
            <person name="Salamov A."/>
            <person name="Henrissat B."/>
            <person name="Wiebenga A."/>
            <person name="De vries R.P."/>
            <person name="Grigoriev I.V."/>
            <person name="Mortensen U.H."/>
            <person name="Andersen M.R."/>
            <person name="Baker S.E."/>
        </authorList>
    </citation>
    <scope>NUCLEOTIDE SEQUENCE [LARGE SCALE GENOMIC DNA]</scope>
    <source>
        <strain evidence="6 7">CBS 121057</strain>
    </source>
</reference>
<gene>
    <name evidence="6" type="ORF">BO78DRAFT_400848</name>
</gene>
<name>A0A319EDW4_ASPSB</name>
<protein>
    <submittedName>
        <fullName evidence="6">Flavin-binding monooxygenase</fullName>
    </submittedName>
</protein>
<evidence type="ECO:0000256" key="3">
    <source>
        <dbReference type="ARBA" id="ARBA00022630"/>
    </source>
</evidence>
<dbReference type="InterPro" id="IPR020946">
    <property type="entry name" value="Flavin_mOase-like"/>
</dbReference>
<proteinExistence type="inferred from homology"/>
<dbReference type="PANTHER" id="PTHR42877">
    <property type="entry name" value="L-ORNITHINE N(5)-MONOOXYGENASE-RELATED"/>
    <property type="match status" value="1"/>
</dbReference>
<evidence type="ECO:0000256" key="1">
    <source>
        <dbReference type="ARBA" id="ARBA00001974"/>
    </source>
</evidence>
<dbReference type="STRING" id="1448318.A0A319EDW4"/>
<keyword evidence="6" id="KW-0503">Monooxygenase</keyword>
<dbReference type="EMBL" id="KZ826402">
    <property type="protein sequence ID" value="PYI02004.1"/>
    <property type="molecule type" value="Genomic_DNA"/>
</dbReference>
<dbReference type="Proteomes" id="UP000248423">
    <property type="component" value="Unassembled WGS sequence"/>
</dbReference>
<dbReference type="PANTHER" id="PTHR42877:SF4">
    <property type="entry name" value="FAD_NAD(P)-BINDING DOMAIN-CONTAINING PROTEIN-RELATED"/>
    <property type="match status" value="1"/>
</dbReference>
<dbReference type="OrthoDB" id="74360at2759"/>
<evidence type="ECO:0000256" key="4">
    <source>
        <dbReference type="ARBA" id="ARBA00022827"/>
    </source>
</evidence>
<dbReference type="InterPro" id="IPR036188">
    <property type="entry name" value="FAD/NAD-bd_sf"/>
</dbReference>
<keyword evidence="5" id="KW-0560">Oxidoreductase</keyword>
<evidence type="ECO:0000313" key="7">
    <source>
        <dbReference type="Proteomes" id="UP000248423"/>
    </source>
</evidence>
<dbReference type="VEuPathDB" id="FungiDB:BO78DRAFT_400848"/>
<evidence type="ECO:0000256" key="2">
    <source>
        <dbReference type="ARBA" id="ARBA00010139"/>
    </source>
</evidence>
<evidence type="ECO:0000313" key="6">
    <source>
        <dbReference type="EMBL" id="PYI02004.1"/>
    </source>
</evidence>
<dbReference type="InterPro" id="IPR051209">
    <property type="entry name" value="FAD-bind_Monooxygenase_sf"/>
</dbReference>
<dbReference type="Gene3D" id="3.50.50.60">
    <property type="entry name" value="FAD/NAD(P)-binding domain"/>
    <property type="match status" value="2"/>
</dbReference>
<comment type="cofactor">
    <cofactor evidence="1">
        <name>FAD</name>
        <dbReference type="ChEBI" id="CHEBI:57692"/>
    </cofactor>
</comment>
<sequence length="533" mass="60509">MAIDLLHRTSTRNIIILEKGSRVGGTWADNQYPGAACDVRSSLYSFSFEQRSTWTEEFPRQEELLAYLTDIAQKHGLYQYIRFNSAVQEARWDDSQLQWKVQVALTGAKDSEFQEAYEITTDFLVSAVGQLNIPSYPGISGLHDFTGKMMHSARWDWSYDFADKRVAVIGNGATAVQVVPELAKTASHVTVYQRTPNWIYQRGNKPVSALQQFLLTYVPLIRWCKRAMIMQIREFSYSPVTNSESGHAHRAKKWTLKRMRSHLPDKPELWEALTPKYSFGCKRVLFCDDYYRTLNQSHVDLETRSIQCITATGIQTEDGGDQNYDLIVLASGFRALEFLHPIRIYGARGRPLEDIWKGGATAYRGVVAEDLPNFGMLYGPNTNLGHNSIILMIEAQSKYLSTLVGAVVEAKQKGQSLALQPRPEVVREYNDRMQDRLAKTSFADPICQSWYKTEDGRITNNWPGTAVEYQKAMSRLQWTDYLIQGSGAGVVEKKRTAYIGRVQEEMPVSTATLVLGLVLAAGGWYLRSTGWRW</sequence>
<organism evidence="6 7">
    <name type="scientific">Aspergillus sclerotiicarbonarius (strain CBS 121057 / IBT 28362)</name>
    <dbReference type="NCBI Taxonomy" id="1448318"/>
    <lineage>
        <taxon>Eukaryota</taxon>
        <taxon>Fungi</taxon>
        <taxon>Dikarya</taxon>
        <taxon>Ascomycota</taxon>
        <taxon>Pezizomycotina</taxon>
        <taxon>Eurotiomycetes</taxon>
        <taxon>Eurotiomycetidae</taxon>
        <taxon>Eurotiales</taxon>
        <taxon>Aspergillaceae</taxon>
        <taxon>Aspergillus</taxon>
        <taxon>Aspergillus subgen. Circumdati</taxon>
    </lineage>
</organism>